<dbReference type="AlphaFoldDB" id="L8Y2J5"/>
<dbReference type="SUPFAM" id="SSF47986">
    <property type="entry name" value="DEATH domain"/>
    <property type="match status" value="1"/>
</dbReference>
<organism evidence="6 7">
    <name type="scientific">Tupaia chinensis</name>
    <name type="common">Chinese tree shrew</name>
    <name type="synonym">Tupaia belangeri chinensis</name>
    <dbReference type="NCBI Taxonomy" id="246437"/>
    <lineage>
        <taxon>Eukaryota</taxon>
        <taxon>Metazoa</taxon>
        <taxon>Chordata</taxon>
        <taxon>Craniata</taxon>
        <taxon>Vertebrata</taxon>
        <taxon>Euteleostomi</taxon>
        <taxon>Mammalia</taxon>
        <taxon>Eutheria</taxon>
        <taxon>Euarchontoglires</taxon>
        <taxon>Scandentia</taxon>
        <taxon>Tupaiidae</taxon>
        <taxon>Tupaia</taxon>
    </lineage>
</organism>
<dbReference type="InterPro" id="IPR012340">
    <property type="entry name" value="NA-bd_OB-fold"/>
</dbReference>
<feature type="compositionally biased region" description="Polar residues" evidence="3">
    <location>
        <begin position="86"/>
        <end position="96"/>
    </location>
</feature>
<feature type="region of interest" description="Disordered" evidence="3">
    <location>
        <begin position="86"/>
        <end position="132"/>
    </location>
</feature>
<dbReference type="InterPro" id="IPR011029">
    <property type="entry name" value="DEATH-like_dom_sf"/>
</dbReference>
<feature type="domain" description="Pyrin" evidence="4">
    <location>
        <begin position="1"/>
        <end position="88"/>
    </location>
</feature>
<comment type="subcellular location">
    <subcellularLocation>
        <location evidence="1">Nucleus</location>
    </subcellularLocation>
</comment>
<dbReference type="InterPro" id="IPR004021">
    <property type="entry name" value="HIN200/IF120x"/>
</dbReference>
<reference evidence="7" key="2">
    <citation type="journal article" date="2013" name="Nat. Commun.">
        <title>Genome of the Chinese tree shrew.</title>
        <authorList>
            <person name="Fan Y."/>
            <person name="Huang Z.Y."/>
            <person name="Cao C.C."/>
            <person name="Chen C.S."/>
            <person name="Chen Y.X."/>
            <person name="Fan D.D."/>
            <person name="He J."/>
            <person name="Hou H.L."/>
            <person name="Hu L."/>
            <person name="Hu X.T."/>
            <person name="Jiang X.T."/>
            <person name="Lai R."/>
            <person name="Lang Y.S."/>
            <person name="Liang B."/>
            <person name="Liao S.G."/>
            <person name="Mu D."/>
            <person name="Ma Y.Y."/>
            <person name="Niu Y.Y."/>
            <person name="Sun X.Q."/>
            <person name="Xia J.Q."/>
            <person name="Xiao J."/>
            <person name="Xiong Z.Q."/>
            <person name="Xu L."/>
            <person name="Yang L."/>
            <person name="Zhang Y."/>
            <person name="Zhao W."/>
            <person name="Zhao X.D."/>
            <person name="Zheng Y.T."/>
            <person name="Zhou J.M."/>
            <person name="Zhu Y.B."/>
            <person name="Zhang G.J."/>
            <person name="Wang J."/>
            <person name="Yao Y.G."/>
        </authorList>
    </citation>
    <scope>NUCLEOTIDE SEQUENCE [LARGE SCALE GENOMIC DNA]</scope>
</reference>
<reference evidence="7" key="1">
    <citation type="submission" date="2012-07" db="EMBL/GenBank/DDBJ databases">
        <title>Genome of the Chinese tree shrew, a rising model animal genetically related to primates.</title>
        <authorList>
            <person name="Zhang G."/>
            <person name="Fan Y."/>
            <person name="Yao Y."/>
            <person name="Huang Z."/>
        </authorList>
    </citation>
    <scope>NUCLEOTIDE SEQUENCE [LARGE SCALE GENOMIC DNA]</scope>
</reference>
<evidence type="ECO:0000256" key="2">
    <source>
        <dbReference type="ARBA" id="ARBA00023242"/>
    </source>
</evidence>
<dbReference type="Gene3D" id="2.40.50.140">
    <property type="entry name" value="Nucleic acid-binding proteins"/>
    <property type="match status" value="2"/>
</dbReference>
<evidence type="ECO:0000313" key="6">
    <source>
        <dbReference type="EMBL" id="ELV10608.1"/>
    </source>
</evidence>
<dbReference type="FunFam" id="2.40.50.140:FF:000101">
    <property type="entry name" value="Myeloid cell nuclear differentiation antigen"/>
    <property type="match status" value="1"/>
</dbReference>
<dbReference type="FunFam" id="1.10.533.10:FF:000011">
    <property type="entry name" value="Myeloid cell nuclear differentiation antigen"/>
    <property type="match status" value="1"/>
</dbReference>
<dbReference type="Gene3D" id="1.10.533.10">
    <property type="entry name" value="Death Domain, Fas"/>
    <property type="match status" value="1"/>
</dbReference>
<gene>
    <name evidence="6" type="ORF">TREES_T100018281</name>
</gene>
<dbReference type="InParanoid" id="L8Y2J5"/>
<evidence type="ECO:0000256" key="3">
    <source>
        <dbReference type="SAM" id="MobiDB-lite"/>
    </source>
</evidence>
<dbReference type="FunFam" id="2.40.50.140:FF:000105">
    <property type="entry name" value="Myeloid cell nuclear differentiation antigen"/>
    <property type="match status" value="1"/>
</dbReference>
<keyword evidence="7" id="KW-1185">Reference proteome</keyword>
<dbReference type="GO" id="GO:0035458">
    <property type="term" value="P:cellular response to interferon-beta"/>
    <property type="evidence" value="ECO:0007669"/>
    <property type="project" value="InterPro"/>
</dbReference>
<proteinExistence type="predicted"/>
<dbReference type="STRING" id="246437.L8Y2J5"/>
<dbReference type="InterPro" id="IPR040205">
    <property type="entry name" value="HIN-200"/>
</dbReference>
<protein>
    <submittedName>
        <fullName evidence="6">Interferon-activable protein 203</fullName>
    </submittedName>
</protein>
<feature type="domain" description="HIN-200" evidence="5">
    <location>
        <begin position="122"/>
        <end position="321"/>
    </location>
</feature>
<dbReference type="PANTHER" id="PTHR12200:SF24">
    <property type="entry name" value="INTERFERON ACTIVATED GENE 207-RELATED"/>
    <property type="match status" value="1"/>
</dbReference>
<dbReference type="EMBL" id="KB366989">
    <property type="protein sequence ID" value="ELV10608.1"/>
    <property type="molecule type" value="Genomic_DNA"/>
</dbReference>
<evidence type="ECO:0000259" key="4">
    <source>
        <dbReference type="PROSITE" id="PS50824"/>
    </source>
</evidence>
<dbReference type="PROSITE" id="PS50824">
    <property type="entry name" value="DAPIN"/>
    <property type="match status" value="1"/>
</dbReference>
<dbReference type="GO" id="GO:0002218">
    <property type="term" value="P:activation of innate immune response"/>
    <property type="evidence" value="ECO:0007669"/>
    <property type="project" value="InterPro"/>
</dbReference>
<dbReference type="Pfam" id="PF02760">
    <property type="entry name" value="HIN"/>
    <property type="match status" value="1"/>
</dbReference>
<sequence length="357" mass="40841">MVSEYKKIVLLKGLEVLSDYQFRTIKSLLARDLKLSRKMQEEYNRIQIADLLEEKFRGDAGVDQLIELFKDMETLKHLAKSLQKAKSNGTSIDTTESCPPPSPMPTPILSSGSAMKKPRLKNVPKEASEEVGYQSGPKEVMVLKVTEPLTYEFNGEKRTMFHATVATESEFFHVKVFNISLKEKFIPKKIISLSDYVGRNGFLEIYNLSSVSDVNPDQKMEISRRLIRNANATPKINHLYSQTEEKFVNGVFMVHKKNVRDQCTYYEIQDSTGRMEVVVYGRLTKTHCEEGDKIKLTCFELAFSVDRMQLRSVIHSDMKVSTPWEPHSPEVATCLVYTLRKLDCCHYIGSSADEKKK</sequence>
<dbReference type="Proteomes" id="UP000011518">
    <property type="component" value="Unassembled WGS sequence"/>
</dbReference>
<dbReference type="PANTHER" id="PTHR12200">
    <property type="entry name" value="INTERFERON-INDUCIBLE PROTEIN AIM2 FAMILY MEMBER"/>
    <property type="match status" value="1"/>
</dbReference>
<evidence type="ECO:0000259" key="5">
    <source>
        <dbReference type="PROSITE" id="PS50834"/>
    </source>
</evidence>
<dbReference type="PROSITE" id="PS50834">
    <property type="entry name" value="HIN_200"/>
    <property type="match status" value="1"/>
</dbReference>
<dbReference type="GO" id="GO:0005829">
    <property type="term" value="C:cytosol"/>
    <property type="evidence" value="ECO:0007669"/>
    <property type="project" value="TreeGrafter"/>
</dbReference>
<dbReference type="InterPro" id="IPR004020">
    <property type="entry name" value="DAPIN"/>
</dbReference>
<dbReference type="Pfam" id="PF02758">
    <property type="entry name" value="PYRIN"/>
    <property type="match status" value="1"/>
</dbReference>
<dbReference type="CDD" id="cd08305">
    <property type="entry name" value="Pyrin"/>
    <property type="match status" value="1"/>
</dbReference>
<dbReference type="SUPFAM" id="SSF159141">
    <property type="entry name" value="HIN-2000 domain-like"/>
    <property type="match status" value="2"/>
</dbReference>
<dbReference type="eggNOG" id="ENOG502QTQS">
    <property type="taxonomic scope" value="Eukaryota"/>
</dbReference>
<dbReference type="GO" id="GO:0003690">
    <property type="term" value="F:double-stranded DNA binding"/>
    <property type="evidence" value="ECO:0007669"/>
    <property type="project" value="TreeGrafter"/>
</dbReference>
<dbReference type="GO" id="GO:0005654">
    <property type="term" value="C:nucleoplasm"/>
    <property type="evidence" value="ECO:0007669"/>
    <property type="project" value="TreeGrafter"/>
</dbReference>
<evidence type="ECO:0000256" key="1">
    <source>
        <dbReference type="ARBA" id="ARBA00004123"/>
    </source>
</evidence>
<name>L8Y2J5_TUPCH</name>
<evidence type="ECO:0000313" key="7">
    <source>
        <dbReference type="Proteomes" id="UP000011518"/>
    </source>
</evidence>
<dbReference type="SMART" id="SM01289">
    <property type="entry name" value="PYRIN"/>
    <property type="match status" value="1"/>
</dbReference>
<keyword evidence="2" id="KW-0539">Nucleus</keyword>
<accession>L8Y2J5</accession>